<sequence>MTMCIATIAHKCVIITMHAYWGRRILIDCHASCLTFRWKISAMAQTAGNQSDISARWASKLHGLSRIVGRTQDGHEKQNAYGLPPYIKQFQLDCLSQDHLRPTQALPTIRIVCGMEDINDIEVVCHFMPAIPEDTMLVYFTRCQSAVDLIRLCILGRCSHRRYPMRNVKPPLFKVLLAKLHSSRAARQWSGVGWGGVGWDVVSHHGIGNATLRISMVLATFEIIETFELIRLEMQLA</sequence>
<reference evidence="1 2" key="1">
    <citation type="journal article" date="2019" name="Philos. Trans. R. Soc. Lond., B, Biol. Sci.">
        <title>Ant behaviour and brain gene expression of defending hosts depend on the ecological success of the intruding social parasite.</title>
        <authorList>
            <person name="Kaur R."/>
            <person name="Stoldt M."/>
            <person name="Jongepier E."/>
            <person name="Feldmeyer B."/>
            <person name="Menzel F."/>
            <person name="Bornberg-Bauer E."/>
            <person name="Foitzik S."/>
        </authorList>
    </citation>
    <scope>NUCLEOTIDE SEQUENCE [LARGE SCALE GENOMIC DNA]</scope>
    <source>
        <tissue evidence="1">Whole body</tissue>
    </source>
</reference>
<proteinExistence type="predicted"/>
<name>A0A4S2KXL9_9HYME</name>
<dbReference type="AlphaFoldDB" id="A0A4S2KXL9"/>
<protein>
    <submittedName>
        <fullName evidence="1">Uncharacterized protein</fullName>
    </submittedName>
</protein>
<keyword evidence="2" id="KW-1185">Reference proteome</keyword>
<accession>A0A4S2KXL9</accession>
<gene>
    <name evidence="1" type="ORF">DBV15_05166</name>
</gene>
<dbReference type="EMBL" id="QBLH01001169">
    <property type="protein sequence ID" value="TGZ52867.1"/>
    <property type="molecule type" value="Genomic_DNA"/>
</dbReference>
<evidence type="ECO:0000313" key="1">
    <source>
        <dbReference type="EMBL" id="TGZ52867.1"/>
    </source>
</evidence>
<organism evidence="1 2">
    <name type="scientific">Temnothorax longispinosus</name>
    <dbReference type="NCBI Taxonomy" id="300112"/>
    <lineage>
        <taxon>Eukaryota</taxon>
        <taxon>Metazoa</taxon>
        <taxon>Ecdysozoa</taxon>
        <taxon>Arthropoda</taxon>
        <taxon>Hexapoda</taxon>
        <taxon>Insecta</taxon>
        <taxon>Pterygota</taxon>
        <taxon>Neoptera</taxon>
        <taxon>Endopterygota</taxon>
        <taxon>Hymenoptera</taxon>
        <taxon>Apocrita</taxon>
        <taxon>Aculeata</taxon>
        <taxon>Formicoidea</taxon>
        <taxon>Formicidae</taxon>
        <taxon>Myrmicinae</taxon>
        <taxon>Temnothorax</taxon>
    </lineage>
</organism>
<dbReference type="Proteomes" id="UP000310200">
    <property type="component" value="Unassembled WGS sequence"/>
</dbReference>
<evidence type="ECO:0000313" key="2">
    <source>
        <dbReference type="Proteomes" id="UP000310200"/>
    </source>
</evidence>
<comment type="caution">
    <text evidence="1">The sequence shown here is derived from an EMBL/GenBank/DDBJ whole genome shotgun (WGS) entry which is preliminary data.</text>
</comment>